<dbReference type="RefSeq" id="WP_345230385.1">
    <property type="nucleotide sequence ID" value="NZ_BAABIQ010000005.1"/>
</dbReference>
<keyword evidence="5" id="KW-1185">Reference proteome</keyword>
<protein>
    <submittedName>
        <fullName evidence="4">Thiamine phosphate synthase</fullName>
    </submittedName>
</protein>
<name>A0ABP9AKZ7_9SPHI</name>
<accession>A0ABP9AKZ7</accession>
<dbReference type="CDD" id="cd00564">
    <property type="entry name" value="TMP_TenI"/>
    <property type="match status" value="1"/>
</dbReference>
<dbReference type="PANTHER" id="PTHR20857:SF15">
    <property type="entry name" value="THIAMINE-PHOSPHATE SYNTHASE"/>
    <property type="match status" value="1"/>
</dbReference>
<dbReference type="EMBL" id="BAABIQ010000005">
    <property type="protein sequence ID" value="GAA4782421.1"/>
    <property type="molecule type" value="Genomic_DNA"/>
</dbReference>
<dbReference type="PANTHER" id="PTHR20857">
    <property type="entry name" value="THIAMINE-PHOSPHATE PYROPHOSPHORYLASE"/>
    <property type="match status" value="1"/>
</dbReference>
<gene>
    <name evidence="4" type="ORF">GCM10023231_07600</name>
</gene>
<evidence type="ECO:0000313" key="4">
    <source>
        <dbReference type="EMBL" id="GAA4782421.1"/>
    </source>
</evidence>
<dbReference type="Gene3D" id="3.20.20.70">
    <property type="entry name" value="Aldolase class I"/>
    <property type="match status" value="1"/>
</dbReference>
<dbReference type="InterPro" id="IPR013785">
    <property type="entry name" value="Aldolase_TIM"/>
</dbReference>
<evidence type="ECO:0000256" key="2">
    <source>
        <dbReference type="ARBA" id="ARBA00022977"/>
    </source>
</evidence>
<feature type="domain" description="Thiamine phosphate synthase/TenI" evidence="3">
    <location>
        <begin position="4"/>
        <end position="170"/>
    </location>
</feature>
<sequence length="201" mass="22587">MKLIAITPETFVHAEVDLIHQLFRVGLKYLHIRKPAANEDTVRRFITSIDPSFRKRIIVHRHIRLYEEMALGGIHVGIEQFRSLPQGNFAAICSTSTHHIEAFKQLDRPSAHIFISPVYNSISKIGYHANPDLLAAGAVKRKGKLIALGGICCENILEIKRKGFDGAAILGYLWNRGAPLDQFNNIQKTLYTGHGVQIKKN</sequence>
<reference evidence="5" key="1">
    <citation type="journal article" date="2019" name="Int. J. Syst. Evol. Microbiol.">
        <title>The Global Catalogue of Microorganisms (GCM) 10K type strain sequencing project: providing services to taxonomists for standard genome sequencing and annotation.</title>
        <authorList>
            <consortium name="The Broad Institute Genomics Platform"/>
            <consortium name="The Broad Institute Genome Sequencing Center for Infectious Disease"/>
            <person name="Wu L."/>
            <person name="Ma J."/>
        </authorList>
    </citation>
    <scope>NUCLEOTIDE SEQUENCE [LARGE SCALE GENOMIC DNA]</scope>
    <source>
        <strain evidence="5">JCM 18200</strain>
    </source>
</reference>
<organism evidence="4 5">
    <name type="scientific">Olivibacter ginsenosidimutans</name>
    <dbReference type="NCBI Taxonomy" id="1176537"/>
    <lineage>
        <taxon>Bacteria</taxon>
        <taxon>Pseudomonadati</taxon>
        <taxon>Bacteroidota</taxon>
        <taxon>Sphingobacteriia</taxon>
        <taxon>Sphingobacteriales</taxon>
        <taxon>Sphingobacteriaceae</taxon>
        <taxon>Olivibacter</taxon>
    </lineage>
</organism>
<dbReference type="Proteomes" id="UP001501411">
    <property type="component" value="Unassembled WGS sequence"/>
</dbReference>
<keyword evidence="2" id="KW-0784">Thiamine biosynthesis</keyword>
<comment type="caution">
    <text evidence="4">The sequence shown here is derived from an EMBL/GenBank/DDBJ whole genome shotgun (WGS) entry which is preliminary data.</text>
</comment>
<evidence type="ECO:0000313" key="5">
    <source>
        <dbReference type="Proteomes" id="UP001501411"/>
    </source>
</evidence>
<comment type="pathway">
    <text evidence="1">Cofactor biosynthesis; thiamine diphosphate biosynthesis.</text>
</comment>
<dbReference type="SUPFAM" id="SSF51391">
    <property type="entry name" value="Thiamin phosphate synthase"/>
    <property type="match status" value="1"/>
</dbReference>
<evidence type="ECO:0000256" key="1">
    <source>
        <dbReference type="ARBA" id="ARBA00004948"/>
    </source>
</evidence>
<dbReference type="Pfam" id="PF02581">
    <property type="entry name" value="TMP-TENI"/>
    <property type="match status" value="1"/>
</dbReference>
<dbReference type="InterPro" id="IPR022998">
    <property type="entry name" value="ThiamineP_synth_TenI"/>
</dbReference>
<dbReference type="InterPro" id="IPR036206">
    <property type="entry name" value="ThiamineP_synth_sf"/>
</dbReference>
<proteinExistence type="predicted"/>
<evidence type="ECO:0000259" key="3">
    <source>
        <dbReference type="Pfam" id="PF02581"/>
    </source>
</evidence>